<dbReference type="PIRSF" id="PIRSF001365">
    <property type="entry name" value="DHDPS"/>
    <property type="match status" value="1"/>
</dbReference>
<name>A0A2A4G8H4_9FLAO</name>
<dbReference type="PRINTS" id="PR00146">
    <property type="entry name" value="DHPICSNTHASE"/>
</dbReference>
<dbReference type="GO" id="GO:0008747">
    <property type="term" value="F:N-acetylneuraminate lyase activity"/>
    <property type="evidence" value="ECO:0007669"/>
    <property type="project" value="TreeGrafter"/>
</dbReference>
<dbReference type="GO" id="GO:0019262">
    <property type="term" value="P:N-acetylneuraminate catabolic process"/>
    <property type="evidence" value="ECO:0007669"/>
    <property type="project" value="TreeGrafter"/>
</dbReference>
<dbReference type="Pfam" id="PF00701">
    <property type="entry name" value="DHDPS"/>
    <property type="match status" value="1"/>
</dbReference>
<dbReference type="Gene3D" id="3.20.20.70">
    <property type="entry name" value="Aldolase class I"/>
    <property type="match status" value="1"/>
</dbReference>
<feature type="active site" description="Schiff-base intermediate with substrate" evidence="3">
    <location>
        <position position="163"/>
    </location>
</feature>
<evidence type="ECO:0000256" key="2">
    <source>
        <dbReference type="PIRNR" id="PIRNR001365"/>
    </source>
</evidence>
<dbReference type="InterPro" id="IPR002220">
    <property type="entry name" value="DapA-like"/>
</dbReference>
<gene>
    <name evidence="5" type="ORF">B7P33_06010</name>
</gene>
<comment type="caution">
    <text evidence="5">The sequence shown here is derived from an EMBL/GenBank/DDBJ whole genome shotgun (WGS) entry which is preliminary data.</text>
</comment>
<dbReference type="SMART" id="SM01130">
    <property type="entry name" value="DHDPS"/>
    <property type="match status" value="1"/>
</dbReference>
<evidence type="ECO:0008006" key="7">
    <source>
        <dbReference type="Google" id="ProtNLM"/>
    </source>
</evidence>
<dbReference type="InterPro" id="IPR013785">
    <property type="entry name" value="Aldolase_TIM"/>
</dbReference>
<feature type="binding site" evidence="4">
    <location>
        <position position="207"/>
    </location>
    <ligand>
        <name>pyruvate</name>
        <dbReference type="ChEBI" id="CHEBI:15361"/>
    </ligand>
</feature>
<dbReference type="AlphaFoldDB" id="A0A2A4G8H4"/>
<organism evidence="5 6">
    <name type="scientific">Sediminicola luteus</name>
    <dbReference type="NCBI Taxonomy" id="319238"/>
    <lineage>
        <taxon>Bacteria</taxon>
        <taxon>Pseudomonadati</taxon>
        <taxon>Bacteroidota</taxon>
        <taxon>Flavobacteriia</taxon>
        <taxon>Flavobacteriales</taxon>
        <taxon>Flavobacteriaceae</taxon>
        <taxon>Sediminicola</taxon>
    </lineage>
</organism>
<evidence type="ECO:0000256" key="3">
    <source>
        <dbReference type="PIRSR" id="PIRSR001365-1"/>
    </source>
</evidence>
<dbReference type="OrthoDB" id="9778880at2"/>
<dbReference type="CDD" id="cd00408">
    <property type="entry name" value="DHDPS-like"/>
    <property type="match status" value="1"/>
</dbReference>
<feature type="active site" description="Proton donor/acceptor" evidence="3">
    <location>
        <position position="136"/>
    </location>
</feature>
<evidence type="ECO:0000313" key="6">
    <source>
        <dbReference type="Proteomes" id="UP000219559"/>
    </source>
</evidence>
<dbReference type="EMBL" id="NBWU01000002">
    <property type="protein sequence ID" value="PCE64723.1"/>
    <property type="molecule type" value="Genomic_DNA"/>
</dbReference>
<accession>A0A2A4G8H4</accession>
<evidence type="ECO:0000256" key="1">
    <source>
        <dbReference type="ARBA" id="ARBA00023239"/>
    </source>
</evidence>
<proteinExistence type="inferred from homology"/>
<keyword evidence="1 2" id="KW-0456">Lyase</keyword>
<dbReference type="Proteomes" id="UP000219559">
    <property type="component" value="Unassembled WGS sequence"/>
</dbReference>
<sequence>MELPVQGIIPPMITPLLPDGKLDVQGLSNLIEHMITGGVHGIFALGTNGEGPSLSYGLRKELIQESARIIAKRVPLLVGITDTSEKGCLEIAHAAAQSGADALVLAPPYYMPISQAEMVGYLERLVPKLPLPYLIYNMPSCTKLHLDLATVKKAQELGAIGIKDSSGDMGYLYNLIDTFKNEPDFAIITGTELFLGETIHNGGHGAVAGGANFFPKLYVALYDAARANDNEKISLLREKVLEVYHTIYNIGENSSRFTVGTKCVLSILGICDDTMASPLKAFNGTDKKKMESYVALFNEYH</sequence>
<dbReference type="PANTHER" id="PTHR42849:SF1">
    <property type="entry name" value="N-ACETYLNEURAMINATE LYASE"/>
    <property type="match status" value="1"/>
</dbReference>
<dbReference type="PANTHER" id="PTHR42849">
    <property type="entry name" value="N-ACETYLNEURAMINATE LYASE"/>
    <property type="match status" value="1"/>
</dbReference>
<keyword evidence="6" id="KW-1185">Reference proteome</keyword>
<dbReference type="SUPFAM" id="SSF51569">
    <property type="entry name" value="Aldolase"/>
    <property type="match status" value="1"/>
</dbReference>
<comment type="similarity">
    <text evidence="2">Belongs to the DapA family.</text>
</comment>
<dbReference type="RefSeq" id="WP_097440004.1">
    <property type="nucleotide sequence ID" value="NZ_KZ300476.1"/>
</dbReference>
<evidence type="ECO:0000313" key="5">
    <source>
        <dbReference type="EMBL" id="PCE64723.1"/>
    </source>
</evidence>
<dbReference type="GO" id="GO:0005829">
    <property type="term" value="C:cytosol"/>
    <property type="evidence" value="ECO:0007669"/>
    <property type="project" value="TreeGrafter"/>
</dbReference>
<protein>
    <recommendedName>
        <fullName evidence="7">Dihydrodipicolinate synthase family protein</fullName>
    </recommendedName>
</protein>
<reference evidence="5 6" key="1">
    <citation type="submission" date="2017-04" db="EMBL/GenBank/DDBJ databases">
        <title>A new member of the family Flavobacteriaceae isolated from ascidians.</title>
        <authorList>
            <person name="Chen L."/>
        </authorList>
    </citation>
    <scope>NUCLEOTIDE SEQUENCE [LARGE SCALE GENOMIC DNA]</scope>
    <source>
        <strain evidence="5 6">HQA918</strain>
    </source>
</reference>
<evidence type="ECO:0000256" key="4">
    <source>
        <dbReference type="PIRSR" id="PIRSR001365-2"/>
    </source>
</evidence>